<dbReference type="RefSeq" id="XP_024743788.1">
    <property type="nucleotide sequence ID" value="XM_024887730.1"/>
</dbReference>
<dbReference type="Proteomes" id="UP000235371">
    <property type="component" value="Unassembled WGS sequence"/>
</dbReference>
<dbReference type="EMBL" id="KZ613740">
    <property type="protein sequence ID" value="PMD66884.1"/>
    <property type="molecule type" value="Genomic_DNA"/>
</dbReference>
<evidence type="ECO:0000313" key="2">
    <source>
        <dbReference type="Proteomes" id="UP000235371"/>
    </source>
</evidence>
<proteinExistence type="predicted"/>
<reference evidence="1 2" key="1">
    <citation type="submission" date="2016-04" db="EMBL/GenBank/DDBJ databases">
        <title>A degradative enzymes factory behind the ericoid mycorrhizal symbiosis.</title>
        <authorList>
            <consortium name="DOE Joint Genome Institute"/>
            <person name="Martino E."/>
            <person name="Morin E."/>
            <person name="Grelet G."/>
            <person name="Kuo A."/>
            <person name="Kohler A."/>
            <person name="Daghino S."/>
            <person name="Barry K."/>
            <person name="Choi C."/>
            <person name="Cichocki N."/>
            <person name="Clum A."/>
            <person name="Copeland A."/>
            <person name="Hainaut M."/>
            <person name="Haridas S."/>
            <person name="Labutti K."/>
            <person name="Lindquist E."/>
            <person name="Lipzen A."/>
            <person name="Khouja H.-R."/>
            <person name="Murat C."/>
            <person name="Ohm R."/>
            <person name="Olson A."/>
            <person name="Spatafora J."/>
            <person name="Veneault-Fourrey C."/>
            <person name="Henrissat B."/>
            <person name="Grigoriev I."/>
            <person name="Martin F."/>
            <person name="Perotto S."/>
        </authorList>
    </citation>
    <scope>NUCLEOTIDE SEQUENCE [LARGE SCALE GENOMIC DNA]</scope>
    <source>
        <strain evidence="1 2">E</strain>
    </source>
</reference>
<dbReference type="AlphaFoldDB" id="A0A2J6TV19"/>
<name>A0A2J6TV19_9HELO</name>
<keyword evidence="2" id="KW-1185">Reference proteome</keyword>
<evidence type="ECO:0000313" key="1">
    <source>
        <dbReference type="EMBL" id="PMD66884.1"/>
    </source>
</evidence>
<sequence>MLKAEDTAMLFKPPHMGAIKQPYSSSSIIKPKSMLKAEDTATLFKLPHLGAIKQPYSSSSIIKLTLMLKAEDTAMLFKPPHMGLSTGRIWGPIKQPYSSSSIIKPKSMLKAGGYGNALQAAAFGGNKATVQLLLLDNKAEVNAQGGDTTAMLFKLPYVGAIKQPYSSSPIIKPKSCSRRSLW</sequence>
<dbReference type="GeneID" id="36595806"/>
<organism evidence="1 2">
    <name type="scientific">Hyaloscypha bicolor E</name>
    <dbReference type="NCBI Taxonomy" id="1095630"/>
    <lineage>
        <taxon>Eukaryota</taxon>
        <taxon>Fungi</taxon>
        <taxon>Dikarya</taxon>
        <taxon>Ascomycota</taxon>
        <taxon>Pezizomycotina</taxon>
        <taxon>Leotiomycetes</taxon>
        <taxon>Helotiales</taxon>
        <taxon>Hyaloscyphaceae</taxon>
        <taxon>Hyaloscypha</taxon>
        <taxon>Hyaloscypha bicolor</taxon>
    </lineage>
</organism>
<gene>
    <name evidence="1" type="ORF">K444DRAFT_689162</name>
</gene>
<dbReference type="InParanoid" id="A0A2J6TV19"/>
<dbReference type="OrthoDB" id="5428966at2759"/>
<protein>
    <submittedName>
        <fullName evidence="1">Uncharacterized protein</fullName>
    </submittedName>
</protein>
<accession>A0A2J6TV19</accession>